<organism evidence="6 7">
    <name type="scientific">Amycolatopsis azurea DSM 43854</name>
    <dbReference type="NCBI Taxonomy" id="1238180"/>
    <lineage>
        <taxon>Bacteria</taxon>
        <taxon>Bacillati</taxon>
        <taxon>Actinomycetota</taxon>
        <taxon>Actinomycetes</taxon>
        <taxon>Pseudonocardiales</taxon>
        <taxon>Pseudonocardiaceae</taxon>
        <taxon>Amycolatopsis</taxon>
    </lineage>
</organism>
<dbReference type="InterPro" id="IPR023696">
    <property type="entry name" value="Ureohydrolase_dom_sf"/>
</dbReference>
<evidence type="ECO:0000313" key="7">
    <source>
        <dbReference type="Proteomes" id="UP000014137"/>
    </source>
</evidence>
<dbReference type="Gene3D" id="3.40.800.10">
    <property type="entry name" value="Ureohydrolase domain"/>
    <property type="match status" value="1"/>
</dbReference>
<sequence>MVSRRWHSGHQTSRKWLSRPGRRALGVTVRSPPSPTLRKPLSQPSTLRKWLSQRRHLELAGDFRHVPPRSGNVPQGGLHVLAAAANLDRMLINAVPQFQGALTKRAPEMPEGCVALAELAGHVLGVPVHHIRQTRETSPAVDGIANREVLTGANRAAQLAALEAPGGPVLTIGGDCGVELIPIGVARYRFGPGLGVAWFDAHADLNTAETSPSGAFHGMVLRSLLGEGDPDFAANPRLEPGRVVLAGTRVFDDAERAAIERGLVVEADDVAAGLSGSDKVYVHIDLDVLDPGEFDGLNYPEPGGLTIERLVAMLRGLSGFDVVGAGITECAGTDVRVLEPVLEVLGELLTEKQ</sequence>
<dbReference type="PANTHER" id="PTHR43782:SF3">
    <property type="entry name" value="ARGINASE"/>
    <property type="match status" value="1"/>
</dbReference>
<dbReference type="EMBL" id="ANMG01000045">
    <property type="protein sequence ID" value="EMD25475.1"/>
    <property type="molecule type" value="Genomic_DNA"/>
</dbReference>
<gene>
    <name evidence="6" type="ORF">C791_4722</name>
</gene>
<dbReference type="GO" id="GO:0004053">
    <property type="term" value="F:arginase activity"/>
    <property type="evidence" value="ECO:0007669"/>
    <property type="project" value="TreeGrafter"/>
</dbReference>
<proteinExistence type="inferred from homology"/>
<dbReference type="Pfam" id="PF00491">
    <property type="entry name" value="Arginase"/>
    <property type="match status" value="1"/>
</dbReference>
<dbReference type="PROSITE" id="PS51409">
    <property type="entry name" value="ARGINASE_2"/>
    <property type="match status" value="1"/>
</dbReference>
<comment type="similarity">
    <text evidence="4">Belongs to the arginase family.</text>
</comment>
<dbReference type="CDD" id="cd09999">
    <property type="entry name" value="Arginase-like_1"/>
    <property type="match status" value="1"/>
</dbReference>
<accession>M2Q0M4</accession>
<keyword evidence="2" id="KW-0378">Hydrolase</keyword>
<evidence type="ECO:0000256" key="2">
    <source>
        <dbReference type="ARBA" id="ARBA00022801"/>
    </source>
</evidence>
<keyword evidence="3" id="KW-0464">Manganese</keyword>
<evidence type="ECO:0000313" key="6">
    <source>
        <dbReference type="EMBL" id="EMD25475.1"/>
    </source>
</evidence>
<evidence type="ECO:0000256" key="4">
    <source>
        <dbReference type="PROSITE-ProRule" id="PRU00742"/>
    </source>
</evidence>
<protein>
    <submittedName>
        <fullName evidence="6">Arginase</fullName>
    </submittedName>
</protein>
<dbReference type="SUPFAM" id="SSF52768">
    <property type="entry name" value="Arginase/deacetylase"/>
    <property type="match status" value="1"/>
</dbReference>
<dbReference type="InterPro" id="IPR006035">
    <property type="entry name" value="Ureohydrolase"/>
</dbReference>
<dbReference type="Proteomes" id="UP000014137">
    <property type="component" value="Unassembled WGS sequence"/>
</dbReference>
<reference evidence="6 7" key="1">
    <citation type="submission" date="2012-10" db="EMBL/GenBank/DDBJ databases">
        <title>Genome assembly of Amycolatopsis azurea DSM 43854.</title>
        <authorList>
            <person name="Khatri I."/>
            <person name="Kaur I."/>
            <person name="Subramanian S."/>
            <person name="Mayilraj S."/>
        </authorList>
    </citation>
    <scope>NUCLEOTIDE SEQUENCE [LARGE SCALE GENOMIC DNA]</scope>
    <source>
        <strain evidence="6 7">DSM 43854</strain>
    </source>
</reference>
<dbReference type="AlphaFoldDB" id="M2Q0M4"/>
<keyword evidence="1" id="KW-0479">Metal-binding</keyword>
<comment type="caution">
    <text evidence="6">The sequence shown here is derived from an EMBL/GenBank/DDBJ whole genome shotgun (WGS) entry which is preliminary data.</text>
</comment>
<dbReference type="PANTHER" id="PTHR43782">
    <property type="entry name" value="ARGINASE"/>
    <property type="match status" value="1"/>
</dbReference>
<feature type="region of interest" description="Disordered" evidence="5">
    <location>
        <begin position="1"/>
        <end position="46"/>
    </location>
</feature>
<evidence type="ECO:0000256" key="1">
    <source>
        <dbReference type="ARBA" id="ARBA00022723"/>
    </source>
</evidence>
<dbReference type="PATRIC" id="fig|1238180.3.peg.4765"/>
<name>M2Q0M4_9PSEU</name>
<feature type="compositionally biased region" description="Basic residues" evidence="5">
    <location>
        <begin position="1"/>
        <end position="22"/>
    </location>
</feature>
<evidence type="ECO:0000256" key="3">
    <source>
        <dbReference type="ARBA" id="ARBA00023211"/>
    </source>
</evidence>
<dbReference type="GO" id="GO:0005829">
    <property type="term" value="C:cytosol"/>
    <property type="evidence" value="ECO:0007669"/>
    <property type="project" value="TreeGrafter"/>
</dbReference>
<evidence type="ECO:0000256" key="5">
    <source>
        <dbReference type="SAM" id="MobiDB-lite"/>
    </source>
</evidence>
<dbReference type="PRINTS" id="PR00116">
    <property type="entry name" value="ARGINASE"/>
</dbReference>
<dbReference type="GO" id="GO:0030145">
    <property type="term" value="F:manganese ion binding"/>
    <property type="evidence" value="ECO:0007669"/>
    <property type="project" value="TreeGrafter"/>
</dbReference>